<dbReference type="InterPro" id="IPR027417">
    <property type="entry name" value="P-loop_NTPase"/>
</dbReference>
<organism evidence="3 4">
    <name type="scientific">Bradyrhizobium macuxiense</name>
    <dbReference type="NCBI Taxonomy" id="1755647"/>
    <lineage>
        <taxon>Bacteria</taxon>
        <taxon>Pseudomonadati</taxon>
        <taxon>Pseudomonadota</taxon>
        <taxon>Alphaproteobacteria</taxon>
        <taxon>Hyphomicrobiales</taxon>
        <taxon>Nitrobacteraceae</taxon>
        <taxon>Bradyrhizobium</taxon>
    </lineage>
</organism>
<dbReference type="Gene3D" id="3.40.50.300">
    <property type="entry name" value="P-loop containing nucleotide triphosphate hydrolases"/>
    <property type="match status" value="1"/>
</dbReference>
<dbReference type="OrthoDB" id="9800698at2"/>
<dbReference type="SUPFAM" id="SSF48452">
    <property type="entry name" value="TPR-like"/>
    <property type="match status" value="1"/>
</dbReference>
<feature type="repeat" description="TPR" evidence="2">
    <location>
        <begin position="260"/>
        <end position="293"/>
    </location>
</feature>
<protein>
    <submittedName>
        <fullName evidence="3">Tetratricopeptide repeat protein</fullName>
    </submittedName>
</protein>
<evidence type="ECO:0000313" key="4">
    <source>
        <dbReference type="Proteomes" id="UP000321304"/>
    </source>
</evidence>
<dbReference type="InterPro" id="IPR011990">
    <property type="entry name" value="TPR-like_helical_dom_sf"/>
</dbReference>
<comment type="caution">
    <text evidence="3">The sequence shown here is derived from an EMBL/GenBank/DDBJ whole genome shotgun (WGS) entry which is preliminary data.</text>
</comment>
<evidence type="ECO:0000256" key="2">
    <source>
        <dbReference type="PROSITE-ProRule" id="PRU00339"/>
    </source>
</evidence>
<feature type="repeat" description="TPR" evidence="2">
    <location>
        <begin position="158"/>
        <end position="191"/>
    </location>
</feature>
<proteinExistence type="predicted"/>
<feature type="repeat" description="TPR" evidence="2">
    <location>
        <begin position="192"/>
        <end position="225"/>
    </location>
</feature>
<sequence length="641" mass="71551">MNDEFAMWIEKAPATAPSSSDIQALLRDAIGAYTDGRGDDAERRAREILVQQPDHLAGLQILTAVAGQTGRLPLALRIARHAVSSHPNHVSPHVQLANLLREDGDLAGAASELDLALQLQPDNAGAHNDRGLVLLAESQFERAIDCFAEALRIDSSCGLTHYNMALALEALGSLPAAMERYQEAARLRPNLVEAHYKLGLLLEEEGYRKRAIECLRAAAALRPGTAFARLCEARILGFEGDDLASEEFVRRAILLEPRKSDAHAMLGTILMQQGRFDEASASFDLANALNTHDILGPVGLVEVKRLSDADRPLIGQLERKLGNPAITGHEAALVHFALGKAYDDIGEYGHAIGHFDQANSLKKRVKNKYYNPAVHAELVDRLIRRFTPQFFARNKDAARAWDAPVLIVGMPRSGTTLVEQVLSSHPDVAAGGELAFWPDHAPEFGVDREGRIDPAWIRETQAAYQTRLKQISPTARRITDKLPQNFHNIGLLYATFPGARVIHCRRDPIDTCLSVYFNNFANGMDFSFDRQWIVDYYEQYARLTEHWRNVLPPAFLLEIGYEDVVAAPEPFIRQIIDFCGLQWNDACLRPEQNQRVIKTASVWQARQPIYRTSVSRWQRYEPWLGVFNSLPRQANLKMGAS</sequence>
<dbReference type="Gene3D" id="1.25.40.10">
    <property type="entry name" value="Tetratricopeptide repeat domain"/>
    <property type="match status" value="1"/>
</dbReference>
<evidence type="ECO:0000256" key="1">
    <source>
        <dbReference type="ARBA" id="ARBA00022679"/>
    </source>
</evidence>
<dbReference type="SMART" id="SM00028">
    <property type="entry name" value="TPR"/>
    <property type="match status" value="6"/>
</dbReference>
<dbReference type="Proteomes" id="UP000321304">
    <property type="component" value="Unassembled WGS sequence"/>
</dbReference>
<dbReference type="PANTHER" id="PTHR12788:SF10">
    <property type="entry name" value="PROTEIN-TYROSINE SULFOTRANSFERASE"/>
    <property type="match status" value="1"/>
</dbReference>
<evidence type="ECO:0000313" key="3">
    <source>
        <dbReference type="EMBL" id="TWB98428.1"/>
    </source>
</evidence>
<dbReference type="InterPro" id="IPR019734">
    <property type="entry name" value="TPR_rpt"/>
</dbReference>
<accession>A0A560LS90</accession>
<gene>
    <name evidence="3" type="ORF">FBZ93_106387</name>
</gene>
<dbReference type="PANTHER" id="PTHR12788">
    <property type="entry name" value="PROTEIN-TYROSINE SULFOTRANSFERASE 2"/>
    <property type="match status" value="1"/>
</dbReference>
<keyword evidence="1" id="KW-0808">Transferase</keyword>
<name>A0A560LS90_9BRAD</name>
<dbReference type="SUPFAM" id="SSF52540">
    <property type="entry name" value="P-loop containing nucleoside triphosphate hydrolases"/>
    <property type="match status" value="1"/>
</dbReference>
<feature type="repeat" description="TPR" evidence="2">
    <location>
        <begin position="332"/>
        <end position="365"/>
    </location>
</feature>
<keyword evidence="4" id="KW-1185">Reference proteome</keyword>
<feature type="repeat" description="TPR" evidence="2">
    <location>
        <begin position="124"/>
        <end position="157"/>
    </location>
</feature>
<reference evidence="3 4" key="1">
    <citation type="submission" date="2019-06" db="EMBL/GenBank/DDBJ databases">
        <title>Genomic Encyclopedia of Type Strains, Phase IV (KMG-V): Genome sequencing to study the core and pangenomes of soil and plant-associated prokaryotes.</title>
        <authorList>
            <person name="Whitman W."/>
        </authorList>
    </citation>
    <scope>NUCLEOTIDE SEQUENCE [LARGE SCALE GENOMIC DNA]</scope>
    <source>
        <strain evidence="3 4">BR 10355</strain>
    </source>
</reference>
<dbReference type="Pfam" id="PF13469">
    <property type="entry name" value="Sulfotransfer_3"/>
    <property type="match status" value="1"/>
</dbReference>
<dbReference type="InterPro" id="IPR026634">
    <property type="entry name" value="TPST-like"/>
</dbReference>
<dbReference type="PROSITE" id="PS50005">
    <property type="entry name" value="TPR"/>
    <property type="match status" value="5"/>
</dbReference>
<dbReference type="Pfam" id="PF13432">
    <property type="entry name" value="TPR_16"/>
    <property type="match status" value="2"/>
</dbReference>
<dbReference type="EMBL" id="VITY01000006">
    <property type="protein sequence ID" value="TWB98428.1"/>
    <property type="molecule type" value="Genomic_DNA"/>
</dbReference>
<dbReference type="Pfam" id="PF13414">
    <property type="entry name" value="TPR_11"/>
    <property type="match status" value="1"/>
</dbReference>
<dbReference type="GO" id="GO:0008476">
    <property type="term" value="F:protein-tyrosine sulfotransferase activity"/>
    <property type="evidence" value="ECO:0007669"/>
    <property type="project" value="InterPro"/>
</dbReference>
<keyword evidence="2" id="KW-0802">TPR repeat</keyword>
<dbReference type="RefSeq" id="WP_146987388.1">
    <property type="nucleotide sequence ID" value="NZ_VITY01000006.1"/>
</dbReference>
<dbReference type="AlphaFoldDB" id="A0A560LS90"/>